<dbReference type="PRINTS" id="PR00038">
    <property type="entry name" value="HTHLUXR"/>
</dbReference>
<comment type="caution">
    <text evidence="4">The sequence shown here is derived from an EMBL/GenBank/DDBJ whole genome shotgun (WGS) entry which is preliminary data.</text>
</comment>
<dbReference type="Proteomes" id="UP001156389">
    <property type="component" value="Unassembled WGS sequence"/>
</dbReference>
<organism evidence="4 5">
    <name type="scientific">Streptomyces gossypii</name>
    <dbReference type="NCBI Taxonomy" id="2883101"/>
    <lineage>
        <taxon>Bacteria</taxon>
        <taxon>Bacillati</taxon>
        <taxon>Actinomycetota</taxon>
        <taxon>Actinomycetes</taxon>
        <taxon>Kitasatosporales</taxon>
        <taxon>Streptomycetaceae</taxon>
        <taxon>Streptomyces</taxon>
    </lineage>
</organism>
<evidence type="ECO:0000256" key="2">
    <source>
        <dbReference type="ARBA" id="ARBA00022840"/>
    </source>
</evidence>
<dbReference type="Gene3D" id="3.40.50.300">
    <property type="entry name" value="P-loop containing nucleotide triphosphate hydrolases"/>
    <property type="match status" value="1"/>
</dbReference>
<dbReference type="CDD" id="cd06170">
    <property type="entry name" value="LuxR_C_like"/>
    <property type="match status" value="1"/>
</dbReference>
<dbReference type="InterPro" id="IPR011990">
    <property type="entry name" value="TPR-like_helical_dom_sf"/>
</dbReference>
<evidence type="ECO:0000256" key="1">
    <source>
        <dbReference type="ARBA" id="ARBA00022741"/>
    </source>
</evidence>
<dbReference type="Pfam" id="PF00196">
    <property type="entry name" value="GerE"/>
    <property type="match status" value="1"/>
</dbReference>
<dbReference type="Pfam" id="PF13191">
    <property type="entry name" value="AAA_16"/>
    <property type="match status" value="1"/>
</dbReference>
<proteinExistence type="predicted"/>
<dbReference type="InterPro" id="IPR036388">
    <property type="entry name" value="WH-like_DNA-bd_sf"/>
</dbReference>
<protein>
    <submittedName>
        <fullName evidence="4">AAA family ATPase</fullName>
    </submittedName>
</protein>
<keyword evidence="5" id="KW-1185">Reference proteome</keyword>
<name>A0ABT2JXH6_9ACTN</name>
<dbReference type="InterPro" id="IPR041664">
    <property type="entry name" value="AAA_16"/>
</dbReference>
<reference evidence="4 5" key="1">
    <citation type="submission" date="2021-10" db="EMBL/GenBank/DDBJ databases">
        <title>Streptomyces gossypii sp. nov., isolated from soil collected from cotton field.</title>
        <authorList>
            <person name="Ge X."/>
            <person name="Chen X."/>
            <person name="Liu W."/>
        </authorList>
    </citation>
    <scope>NUCLEOTIDE SEQUENCE [LARGE SCALE GENOMIC DNA]</scope>
    <source>
        <strain evidence="4 5">N2-109</strain>
    </source>
</reference>
<accession>A0ABT2JXH6</accession>
<dbReference type="EMBL" id="JAJAGO010000010">
    <property type="protein sequence ID" value="MCT2592602.1"/>
    <property type="molecule type" value="Genomic_DNA"/>
</dbReference>
<dbReference type="Gene3D" id="1.25.40.10">
    <property type="entry name" value="Tetratricopeptide repeat domain"/>
    <property type="match status" value="1"/>
</dbReference>
<dbReference type="PANTHER" id="PTHR16305">
    <property type="entry name" value="TESTICULAR SOLUBLE ADENYLYL CYCLASE"/>
    <property type="match status" value="1"/>
</dbReference>
<dbReference type="SUPFAM" id="SSF52540">
    <property type="entry name" value="P-loop containing nucleoside triphosphate hydrolases"/>
    <property type="match status" value="1"/>
</dbReference>
<dbReference type="SUPFAM" id="SSF48452">
    <property type="entry name" value="TPR-like"/>
    <property type="match status" value="1"/>
</dbReference>
<dbReference type="SUPFAM" id="SSF46894">
    <property type="entry name" value="C-terminal effector domain of the bipartite response regulators"/>
    <property type="match status" value="1"/>
</dbReference>
<evidence type="ECO:0000259" key="3">
    <source>
        <dbReference type="PROSITE" id="PS50043"/>
    </source>
</evidence>
<dbReference type="InterPro" id="IPR027417">
    <property type="entry name" value="P-loop_NTPase"/>
</dbReference>
<dbReference type="InterPro" id="IPR016032">
    <property type="entry name" value="Sig_transdc_resp-reg_C-effctor"/>
</dbReference>
<dbReference type="PANTHER" id="PTHR16305:SF35">
    <property type="entry name" value="TRANSCRIPTIONAL ACTIVATOR DOMAIN"/>
    <property type="match status" value="1"/>
</dbReference>
<dbReference type="Gene3D" id="1.10.10.10">
    <property type="entry name" value="Winged helix-like DNA-binding domain superfamily/Winged helix DNA-binding domain"/>
    <property type="match status" value="1"/>
</dbReference>
<gene>
    <name evidence="4" type="ORF">LHJ74_22275</name>
</gene>
<dbReference type="RefSeq" id="WP_260219917.1">
    <property type="nucleotide sequence ID" value="NZ_JAJAGO010000010.1"/>
</dbReference>
<evidence type="ECO:0000313" key="5">
    <source>
        <dbReference type="Proteomes" id="UP001156389"/>
    </source>
</evidence>
<keyword evidence="1" id="KW-0547">Nucleotide-binding</keyword>
<evidence type="ECO:0000313" key="4">
    <source>
        <dbReference type="EMBL" id="MCT2592602.1"/>
    </source>
</evidence>
<dbReference type="InterPro" id="IPR000792">
    <property type="entry name" value="Tscrpt_reg_LuxR_C"/>
</dbReference>
<dbReference type="SMART" id="SM00421">
    <property type="entry name" value="HTH_LUXR"/>
    <property type="match status" value="1"/>
</dbReference>
<dbReference type="PROSITE" id="PS50043">
    <property type="entry name" value="HTH_LUXR_2"/>
    <property type="match status" value="1"/>
</dbReference>
<feature type="domain" description="HTH luxR-type" evidence="3">
    <location>
        <begin position="987"/>
        <end position="1052"/>
    </location>
</feature>
<sequence length="1063" mass="113568">MPVSRESLPATALDSAGAAPMSVGGVMLGGVENNIAVSPVFVGRSEEFAALTEMLVRADAGEPQLLLVGGEAGVGKTRLLEEFLGHARKQGAVTALGGCLELGADGLPFAPFATALRSLHRTLGGAEIMAAAGGREAELARLLPDLAPLPAAAASAHREVYGGEDGRARLFELTAQLLERLAGGRTLVLAIEDLHWADRSTRELLGYLYRSVQSCRLILVATYRADDIHRRHPLRPFLAEHDRLRTVRRIELPRLSLTEVRAQIAGIQGVAEPESELVETIFDRTDGNPFFVEELTENCATCGISESLRDLLLVRVEALPEPAQRVVRIAAQGGSKVEHTLLATVCELPQDELLEALRAAVGASVLLPADDVGLDGGYRFRHALLREAVSDDLLPGEGARISRRYAQALEADPGLVRAEVRATRLAHHWYRGRDAAKALPAVLAASVEARAQHAYAEQHQLLERAIELWEDVPAAVRAKLRPIDDAEVYPACAAEPEAESLRFMDLLAETVVAARSGGEIERALAVAKRALAMLDENHDALRAAWFWVQRSLVMEALGRSDGWDEIARAQQLVRGLPPSAVHAAVLTAAAGWGMLHAPGADALSTAVRAVELARVVGAEVTEASARITLGGLMAHSGDVEAGLAEIRTARERAVELGAYALVCRAGINLAAELDLVGRSSEAVEEAAQGARAAEEHGRRDQQAFALGNQAAALQSMGRWDEAAELVEKARRLAVWPTTRGWQELLSCQLAMNRGDFAALEVAHARVREQLPRPRQPHCELPARRFALVLAAHRGAYTQARAELEGALDQEIPVGMHVYVWPLLHSAASSESGFLGLPGAEAGRAEALALIRRVARTLPHPAVVWKAHSLLVGAELSRAQGASDETKWAEAVAAFEPLERPYELAQARHRWAEALLSGVGSGVAEGTRAKATELLTLSHAAAATLGARPLMEEAEQLAARARIDLRAAAAGEVKRRSSARQAAREEAEPAASFGLTARERGVLELVAAGRSNRQIAEQLFISPKTASVHVSNIMTKLGVAGRGEAAAMAHRLRLVTGAGSPVTG</sequence>
<keyword evidence="2" id="KW-0067">ATP-binding</keyword>